<protein>
    <submittedName>
        <fullName evidence="5">Elongation factor EFG, domain V-like</fullName>
    </submittedName>
</protein>
<dbReference type="EMBL" id="JBAMMX010000019">
    <property type="protein sequence ID" value="KAK6921483.1"/>
    <property type="molecule type" value="Genomic_DNA"/>
</dbReference>
<dbReference type="SUPFAM" id="SSF54980">
    <property type="entry name" value="EF-G C-terminal domain-like"/>
    <property type="match status" value="1"/>
</dbReference>
<keyword evidence="2 5" id="KW-0251">Elongation factor</keyword>
<dbReference type="GO" id="GO:0043022">
    <property type="term" value="F:ribosome binding"/>
    <property type="evidence" value="ECO:0007669"/>
    <property type="project" value="TreeGrafter"/>
</dbReference>
<evidence type="ECO:0000256" key="1">
    <source>
        <dbReference type="ARBA" id="ARBA00022490"/>
    </source>
</evidence>
<sequence length="117" mass="12807">MVVDMCKGVQYLNEIKDSVVAVCDVVLHADAIHRGGGQIIPTARTVIYAAQLTAKPRLLEPVYLVEIQAPEQALGGIDGVLHQKRGHVFEELQRPGTPLYNIKAYLPVIESFGSEVE</sequence>
<dbReference type="InterPro" id="IPR020568">
    <property type="entry name" value="Ribosomal_Su5_D2-typ_SF"/>
</dbReference>
<dbReference type="InterPro" id="IPR035647">
    <property type="entry name" value="EFG_III/V"/>
</dbReference>
<name>A0AAN8Z5M3_9MAGN</name>
<keyword evidence="1" id="KW-0963">Cytoplasm</keyword>
<dbReference type="GO" id="GO:0003746">
    <property type="term" value="F:translation elongation factor activity"/>
    <property type="evidence" value="ECO:0007669"/>
    <property type="project" value="UniProtKB-KW"/>
</dbReference>
<proteinExistence type="predicted"/>
<keyword evidence="6" id="KW-1185">Reference proteome</keyword>
<comment type="caution">
    <text evidence="5">The sequence shown here is derived from an EMBL/GenBank/DDBJ whole genome shotgun (WGS) entry which is preliminary data.</text>
</comment>
<dbReference type="Proteomes" id="UP001370490">
    <property type="component" value="Unassembled WGS sequence"/>
</dbReference>
<evidence type="ECO:0000256" key="2">
    <source>
        <dbReference type="ARBA" id="ARBA00022768"/>
    </source>
</evidence>
<dbReference type="CDD" id="cd04096">
    <property type="entry name" value="eEF2_snRNP_like_C"/>
    <property type="match status" value="1"/>
</dbReference>
<evidence type="ECO:0000313" key="5">
    <source>
        <dbReference type="EMBL" id="KAK6921483.1"/>
    </source>
</evidence>
<dbReference type="GO" id="GO:1990904">
    <property type="term" value="C:ribonucleoprotein complex"/>
    <property type="evidence" value="ECO:0007669"/>
    <property type="project" value="TreeGrafter"/>
</dbReference>
<dbReference type="GO" id="GO:0003924">
    <property type="term" value="F:GTPase activity"/>
    <property type="evidence" value="ECO:0007669"/>
    <property type="project" value="TreeGrafter"/>
</dbReference>
<keyword evidence="3" id="KW-0648">Protein biosynthesis</keyword>
<dbReference type="CDD" id="cd01681">
    <property type="entry name" value="aeEF2_snRNP_like_IV"/>
    <property type="match status" value="1"/>
</dbReference>
<dbReference type="AlphaFoldDB" id="A0AAN8Z5M3"/>
<dbReference type="Gene3D" id="3.30.70.240">
    <property type="match status" value="1"/>
</dbReference>
<dbReference type="PANTHER" id="PTHR42908:SF10">
    <property type="entry name" value="EUKARYOTIC TRANSLATION ELONGATION FACTOR 2"/>
    <property type="match status" value="1"/>
</dbReference>
<evidence type="ECO:0000256" key="3">
    <source>
        <dbReference type="ARBA" id="ARBA00022917"/>
    </source>
</evidence>
<dbReference type="InterPro" id="IPR014721">
    <property type="entry name" value="Ribsml_uS5_D2-typ_fold_subgr"/>
</dbReference>
<accession>A0AAN8Z5M3</accession>
<feature type="domain" description="Elongation factor EFG" evidence="4">
    <location>
        <begin position="57"/>
        <end position="113"/>
    </location>
</feature>
<dbReference type="Pfam" id="PF00679">
    <property type="entry name" value="EFG_C"/>
    <property type="match status" value="1"/>
</dbReference>
<reference evidence="5 6" key="1">
    <citation type="submission" date="2023-12" db="EMBL/GenBank/DDBJ databases">
        <title>A high-quality genome assembly for Dillenia turbinata (Dilleniales).</title>
        <authorList>
            <person name="Chanderbali A."/>
        </authorList>
    </citation>
    <scope>NUCLEOTIDE SEQUENCE [LARGE SCALE GENOMIC DNA]</scope>
    <source>
        <strain evidence="5">LSX21</strain>
        <tissue evidence="5">Leaf</tissue>
    </source>
</reference>
<evidence type="ECO:0000313" key="6">
    <source>
        <dbReference type="Proteomes" id="UP001370490"/>
    </source>
</evidence>
<dbReference type="SUPFAM" id="SSF54211">
    <property type="entry name" value="Ribosomal protein S5 domain 2-like"/>
    <property type="match status" value="1"/>
</dbReference>
<dbReference type="Gene3D" id="3.30.230.10">
    <property type="match status" value="1"/>
</dbReference>
<evidence type="ECO:0000259" key="4">
    <source>
        <dbReference type="Pfam" id="PF00679"/>
    </source>
</evidence>
<gene>
    <name evidence="5" type="ORF">RJ641_011990</name>
</gene>
<dbReference type="InterPro" id="IPR000640">
    <property type="entry name" value="EFG_V-like"/>
</dbReference>
<organism evidence="5 6">
    <name type="scientific">Dillenia turbinata</name>
    <dbReference type="NCBI Taxonomy" id="194707"/>
    <lineage>
        <taxon>Eukaryota</taxon>
        <taxon>Viridiplantae</taxon>
        <taxon>Streptophyta</taxon>
        <taxon>Embryophyta</taxon>
        <taxon>Tracheophyta</taxon>
        <taxon>Spermatophyta</taxon>
        <taxon>Magnoliopsida</taxon>
        <taxon>eudicotyledons</taxon>
        <taxon>Gunneridae</taxon>
        <taxon>Pentapetalae</taxon>
        <taxon>Dilleniales</taxon>
        <taxon>Dilleniaceae</taxon>
        <taxon>Dillenia</taxon>
    </lineage>
</organism>
<dbReference type="GO" id="GO:0005829">
    <property type="term" value="C:cytosol"/>
    <property type="evidence" value="ECO:0007669"/>
    <property type="project" value="TreeGrafter"/>
</dbReference>
<dbReference type="PANTHER" id="PTHR42908">
    <property type="entry name" value="TRANSLATION ELONGATION FACTOR-RELATED"/>
    <property type="match status" value="1"/>
</dbReference>